<dbReference type="InterPro" id="IPR037103">
    <property type="entry name" value="Tubulin/FtsZ-like_C"/>
</dbReference>
<dbReference type="RefSeq" id="WP_039084219.1">
    <property type="nucleotide sequence ID" value="NZ_JBLODB010000008.1"/>
</dbReference>
<comment type="subunit">
    <text evidence="4">Homodimer. Polymerizes to form a dynamic ring structure in a strictly GTP-dependent manner. Interacts directly with several other division proteins.</text>
</comment>
<dbReference type="NCBIfam" id="TIGR00065">
    <property type="entry name" value="ftsZ"/>
    <property type="match status" value="1"/>
</dbReference>
<dbReference type="HAMAP" id="MF_00909">
    <property type="entry name" value="FtsZ"/>
    <property type="match status" value="1"/>
</dbReference>
<dbReference type="PRINTS" id="PR00423">
    <property type="entry name" value="CELLDVISFTSZ"/>
</dbReference>
<dbReference type="GO" id="GO:0005525">
    <property type="term" value="F:GTP binding"/>
    <property type="evidence" value="ECO:0007669"/>
    <property type="project" value="UniProtKB-UniRule"/>
</dbReference>
<dbReference type="GO" id="GO:0043093">
    <property type="term" value="P:FtsZ-dependent cytokinesis"/>
    <property type="evidence" value="ECO:0007669"/>
    <property type="project" value="UniProtKB-UniRule"/>
</dbReference>
<dbReference type="InterPro" id="IPR000158">
    <property type="entry name" value="Cell_div_FtsZ"/>
</dbReference>
<dbReference type="SUPFAM" id="SSF55307">
    <property type="entry name" value="Tubulin C-terminal domain-like"/>
    <property type="match status" value="1"/>
</dbReference>
<gene>
    <name evidence="4" type="primary">ftsZ</name>
    <name evidence="10" type="ORF">JP32_07995</name>
</gene>
<feature type="domain" description="Tubulin/FtsZ GTPase" evidence="8">
    <location>
        <begin position="15"/>
        <end position="207"/>
    </location>
</feature>
<evidence type="ECO:0000256" key="3">
    <source>
        <dbReference type="ARBA" id="ARBA00023134"/>
    </source>
</evidence>
<comment type="function">
    <text evidence="4 6">Essential cell division protein that forms a contractile ring structure (Z ring) at the future cell division site. The regulation of the ring assembly controls the timing and the location of cell division. One of the functions of the FtsZ ring is to recruit other cell division proteins to the septum to produce a new cell wall between the dividing cells. Binds GTP and shows GTPase activity.</text>
</comment>
<dbReference type="InterPro" id="IPR045061">
    <property type="entry name" value="FtsZ/CetZ"/>
</dbReference>
<feature type="domain" description="Tubulin/FtsZ 2-layer sandwich" evidence="9">
    <location>
        <begin position="209"/>
        <end position="332"/>
    </location>
</feature>
<evidence type="ECO:0000256" key="1">
    <source>
        <dbReference type="ARBA" id="ARBA00009690"/>
    </source>
</evidence>
<keyword evidence="2 4" id="KW-0547">Nucleotide-binding</keyword>
<dbReference type="InterPro" id="IPR008280">
    <property type="entry name" value="Tub_FtsZ_C"/>
</dbReference>
<feature type="binding site" evidence="4">
    <location>
        <begin position="110"/>
        <end position="112"/>
    </location>
    <ligand>
        <name>GTP</name>
        <dbReference type="ChEBI" id="CHEBI:37565"/>
    </ligand>
</feature>
<dbReference type="SMART" id="SM00865">
    <property type="entry name" value="Tubulin_C"/>
    <property type="match status" value="1"/>
</dbReference>
<sequence length="404" mass="42264">MLIEPIIDETTADAVIKVIGVGGGGGNALNHMVQDEFKGVEFFSVNTDAQALRKSLAQQTIQIGAEITKGLGAGAKPEVGRQAAEEDREALRSMLEGADMVFIAAGMGGGTGTGAAPIIAEVAKELGILTVAVVTKPFKFEGKKRMQFAESGIQELAKYVDSLITIPNDKLLKVLGKNISFLEALAAANDVLRNAVRGISDIITSPGFINVDFADVKTVMSEMGYAMMGTGIATGEVGDGRAEKAAQDAIASPLLEDIDISGAKGVLVNITTSGFNFGLGEFEAVGETIHAFAAEDATVVIGTSVNPELPEDELRVTIVATGIGGRVKDESQIKIVSNNAQAQDAKAKQFAYNMPPLGEATRPDQFGARTDSTVTSTSGNAVKKPALDESKLFDLPTFLRDNAN</sequence>
<dbReference type="InterPro" id="IPR036525">
    <property type="entry name" value="Tubulin/FtsZ_GTPase_sf"/>
</dbReference>
<keyword evidence="4 6" id="KW-0717">Septation</keyword>
<name>A0A0A2XJM9_9PAST</name>
<dbReference type="SUPFAM" id="SSF52490">
    <property type="entry name" value="Tubulin nucleotide-binding domain-like"/>
    <property type="match status" value="1"/>
</dbReference>
<dbReference type="InterPro" id="IPR020805">
    <property type="entry name" value="Cell_div_FtsZ_CS"/>
</dbReference>
<evidence type="ECO:0000313" key="11">
    <source>
        <dbReference type="Proteomes" id="UP000030526"/>
    </source>
</evidence>
<proteinExistence type="inferred from homology"/>
<keyword evidence="3 4" id="KW-0342">GTP-binding</keyword>
<keyword evidence="4 6" id="KW-0131">Cell cycle</keyword>
<dbReference type="AlphaFoldDB" id="A0A0A2XJM9"/>
<comment type="caution">
    <text evidence="10">The sequence shown here is derived from an EMBL/GenBank/DDBJ whole genome shotgun (WGS) entry which is preliminary data.</text>
</comment>
<evidence type="ECO:0000259" key="9">
    <source>
        <dbReference type="SMART" id="SM00865"/>
    </source>
</evidence>
<feature type="binding site" evidence="4">
    <location>
        <position position="145"/>
    </location>
    <ligand>
        <name>GTP</name>
        <dbReference type="ChEBI" id="CHEBI:37565"/>
    </ligand>
</feature>
<evidence type="ECO:0000256" key="2">
    <source>
        <dbReference type="ARBA" id="ARBA00022741"/>
    </source>
</evidence>
<keyword evidence="4 6" id="KW-0132">Cell division</keyword>
<dbReference type="GO" id="GO:0032153">
    <property type="term" value="C:cell division site"/>
    <property type="evidence" value="ECO:0007669"/>
    <property type="project" value="UniProtKB-UniRule"/>
</dbReference>
<feature type="binding site" evidence="4">
    <location>
        <position position="189"/>
    </location>
    <ligand>
        <name>GTP</name>
        <dbReference type="ChEBI" id="CHEBI:37565"/>
    </ligand>
</feature>
<dbReference type="PANTHER" id="PTHR30314">
    <property type="entry name" value="CELL DIVISION PROTEIN FTSZ-RELATED"/>
    <property type="match status" value="1"/>
</dbReference>
<protein>
    <recommendedName>
        <fullName evidence="4 5">Cell division protein FtsZ</fullName>
    </recommendedName>
</protein>
<evidence type="ECO:0000256" key="5">
    <source>
        <dbReference type="NCBIfam" id="TIGR00065"/>
    </source>
</evidence>
<comment type="subcellular location">
    <subcellularLocation>
        <location evidence="4">Cytoplasm</location>
    </subcellularLocation>
    <text evidence="4">Assembles at midcell at the inner surface of the cytoplasmic membrane.</text>
</comment>
<dbReference type="PROSITE" id="PS01135">
    <property type="entry name" value="FTSZ_2"/>
    <property type="match status" value="1"/>
</dbReference>
<feature type="region of interest" description="Disordered" evidence="7">
    <location>
        <begin position="359"/>
        <end position="381"/>
    </location>
</feature>
<evidence type="ECO:0000313" key="10">
    <source>
        <dbReference type="EMBL" id="KGQ30850.1"/>
    </source>
</evidence>
<dbReference type="Pfam" id="PF12327">
    <property type="entry name" value="FtsZ_C"/>
    <property type="match status" value="1"/>
</dbReference>
<feature type="binding site" evidence="4">
    <location>
        <position position="141"/>
    </location>
    <ligand>
        <name>GTP</name>
        <dbReference type="ChEBI" id="CHEBI:37565"/>
    </ligand>
</feature>
<feature type="binding site" evidence="4">
    <location>
        <begin position="23"/>
        <end position="27"/>
    </location>
    <ligand>
        <name>GTP</name>
        <dbReference type="ChEBI" id="CHEBI:37565"/>
    </ligand>
</feature>
<evidence type="ECO:0000256" key="7">
    <source>
        <dbReference type="SAM" id="MobiDB-lite"/>
    </source>
</evidence>
<evidence type="ECO:0000256" key="6">
    <source>
        <dbReference type="RuleBase" id="RU000631"/>
    </source>
</evidence>
<dbReference type="InterPro" id="IPR018316">
    <property type="entry name" value="Tubulin/FtsZ_2-layer-sand-dom"/>
</dbReference>
<dbReference type="InterPro" id="IPR024757">
    <property type="entry name" value="FtsZ_C"/>
</dbReference>
<dbReference type="SMART" id="SM00864">
    <property type="entry name" value="Tubulin"/>
    <property type="match status" value="1"/>
</dbReference>
<dbReference type="Proteomes" id="UP000030526">
    <property type="component" value="Unassembled WGS sequence"/>
</dbReference>
<dbReference type="Gene3D" id="3.40.50.1440">
    <property type="entry name" value="Tubulin/FtsZ, GTPase domain"/>
    <property type="match status" value="1"/>
</dbReference>
<dbReference type="GO" id="GO:0003924">
    <property type="term" value="F:GTPase activity"/>
    <property type="evidence" value="ECO:0007669"/>
    <property type="project" value="UniProtKB-UniRule"/>
</dbReference>
<dbReference type="FunFam" id="3.40.50.1440:FF:000001">
    <property type="entry name" value="Cell division protein FtsZ"/>
    <property type="match status" value="1"/>
</dbReference>
<accession>A0A0A2XJM9</accession>
<organism evidence="10 11">
    <name type="scientific">Gallibacterium anatis</name>
    <dbReference type="NCBI Taxonomy" id="750"/>
    <lineage>
        <taxon>Bacteria</taxon>
        <taxon>Pseudomonadati</taxon>
        <taxon>Pseudomonadota</taxon>
        <taxon>Gammaproteobacteria</taxon>
        <taxon>Pasteurellales</taxon>
        <taxon>Pasteurellaceae</taxon>
        <taxon>Gallibacterium</taxon>
    </lineage>
</organism>
<dbReference type="Pfam" id="PF00091">
    <property type="entry name" value="Tubulin"/>
    <property type="match status" value="1"/>
</dbReference>
<evidence type="ECO:0000256" key="4">
    <source>
        <dbReference type="HAMAP-Rule" id="MF_00909"/>
    </source>
</evidence>
<dbReference type="Gene3D" id="3.30.1330.20">
    <property type="entry name" value="Tubulin/FtsZ, C-terminal domain"/>
    <property type="match status" value="1"/>
</dbReference>
<dbReference type="CDD" id="cd02201">
    <property type="entry name" value="FtsZ_type1"/>
    <property type="match status" value="1"/>
</dbReference>
<dbReference type="GO" id="GO:0005737">
    <property type="term" value="C:cytoplasm"/>
    <property type="evidence" value="ECO:0007669"/>
    <property type="project" value="UniProtKB-SubCell"/>
</dbReference>
<dbReference type="GO" id="GO:0051258">
    <property type="term" value="P:protein polymerization"/>
    <property type="evidence" value="ECO:0007669"/>
    <property type="project" value="UniProtKB-UniRule"/>
</dbReference>
<feature type="compositionally biased region" description="Polar residues" evidence="7">
    <location>
        <begin position="370"/>
        <end position="380"/>
    </location>
</feature>
<keyword evidence="4" id="KW-0963">Cytoplasm</keyword>
<dbReference type="PANTHER" id="PTHR30314:SF3">
    <property type="entry name" value="MITOCHONDRIAL DIVISION PROTEIN FSZA"/>
    <property type="match status" value="1"/>
</dbReference>
<dbReference type="PROSITE" id="PS01134">
    <property type="entry name" value="FTSZ_1"/>
    <property type="match status" value="1"/>
</dbReference>
<evidence type="ECO:0000259" key="8">
    <source>
        <dbReference type="SMART" id="SM00864"/>
    </source>
</evidence>
<comment type="similarity">
    <text evidence="1 4 6">Belongs to the FtsZ family.</text>
</comment>
<dbReference type="EMBL" id="JPXS01000039">
    <property type="protein sequence ID" value="KGQ30850.1"/>
    <property type="molecule type" value="Genomic_DNA"/>
</dbReference>
<dbReference type="GO" id="GO:0000917">
    <property type="term" value="P:division septum assembly"/>
    <property type="evidence" value="ECO:0007669"/>
    <property type="project" value="UniProtKB-KW"/>
</dbReference>
<dbReference type="InterPro" id="IPR003008">
    <property type="entry name" value="Tubulin_FtsZ_GTPase"/>
</dbReference>
<reference evidence="10 11" key="1">
    <citation type="submission" date="2014-08" db="EMBL/GenBank/DDBJ databases">
        <title>Chaperone-usher fimbriae in a diverse selection of Gallibacterium genomes.</title>
        <authorList>
            <person name="Kudirkiene E."/>
            <person name="Bager R.J."/>
            <person name="Johnson T.J."/>
            <person name="Bojesen A.M."/>
        </authorList>
    </citation>
    <scope>NUCLEOTIDE SEQUENCE [LARGE SCALE GENOMIC DNA]</scope>
    <source>
        <strain evidence="10 11">20558/3kl.</strain>
    </source>
</reference>